<reference evidence="2 3" key="1">
    <citation type="submission" date="2024-10" db="EMBL/GenBank/DDBJ databases">
        <title>The Natural Products Discovery Center: Release of the First 8490 Sequenced Strains for Exploring Actinobacteria Biosynthetic Diversity.</title>
        <authorList>
            <person name="Kalkreuter E."/>
            <person name="Kautsar S.A."/>
            <person name="Yang D."/>
            <person name="Bader C.D."/>
            <person name="Teijaro C.N."/>
            <person name="Fluegel L."/>
            <person name="Davis C.M."/>
            <person name="Simpson J.R."/>
            <person name="Lauterbach L."/>
            <person name="Steele A.D."/>
            <person name="Gui C."/>
            <person name="Meng S."/>
            <person name="Li G."/>
            <person name="Viehrig K."/>
            <person name="Ye F."/>
            <person name="Su P."/>
            <person name="Kiefer A.F."/>
            <person name="Nichols A."/>
            <person name="Cepeda A.J."/>
            <person name="Yan W."/>
            <person name="Fan B."/>
            <person name="Jiang Y."/>
            <person name="Adhikari A."/>
            <person name="Zheng C.-J."/>
            <person name="Schuster L."/>
            <person name="Cowan T.M."/>
            <person name="Smanski M.J."/>
            <person name="Chevrette M.G."/>
            <person name="De Carvalho L.P.S."/>
            <person name="Shen B."/>
        </authorList>
    </citation>
    <scope>NUCLEOTIDE SEQUENCE [LARGE SCALE GENOMIC DNA]</scope>
    <source>
        <strain evidence="2 3">NPDC051599</strain>
    </source>
</reference>
<organism evidence="2 3">
    <name type="scientific">Streptomyces cellulosae</name>
    <dbReference type="NCBI Taxonomy" id="1968"/>
    <lineage>
        <taxon>Bacteria</taxon>
        <taxon>Bacillati</taxon>
        <taxon>Actinomycetota</taxon>
        <taxon>Actinomycetes</taxon>
        <taxon>Kitasatosporales</taxon>
        <taxon>Streptomycetaceae</taxon>
        <taxon>Streptomyces</taxon>
    </lineage>
</organism>
<dbReference type="RefSeq" id="WP_398655256.1">
    <property type="nucleotide sequence ID" value="NZ_JBITDC010000002.1"/>
</dbReference>
<dbReference type="InterPro" id="IPR002818">
    <property type="entry name" value="DJ-1/PfpI"/>
</dbReference>
<accession>A0ABW7XW50</accession>
<dbReference type="InterPro" id="IPR029062">
    <property type="entry name" value="Class_I_gatase-like"/>
</dbReference>
<dbReference type="Gene3D" id="3.40.50.880">
    <property type="match status" value="1"/>
</dbReference>
<keyword evidence="3" id="KW-1185">Reference proteome</keyword>
<dbReference type="PANTHER" id="PTHR43130">
    <property type="entry name" value="ARAC-FAMILY TRANSCRIPTIONAL REGULATOR"/>
    <property type="match status" value="1"/>
</dbReference>
<dbReference type="EMBL" id="JBITDC010000002">
    <property type="protein sequence ID" value="MFI5674317.1"/>
    <property type="molecule type" value="Genomic_DNA"/>
</dbReference>
<sequence>MHPGGSGTRALAKDVRHLEWLRQLHEQGTGLASVCTGSLVLAAAGLAAARPATTHRDPLDRLAALGPSVDVRAREPYGDDGGIATSAGVPAGIDMALHRVTRYGGSEASELTRTGIQYEAREPVAD</sequence>
<feature type="domain" description="DJ-1/PfpI" evidence="1">
    <location>
        <begin position="3"/>
        <end position="99"/>
    </location>
</feature>
<evidence type="ECO:0000313" key="3">
    <source>
        <dbReference type="Proteomes" id="UP001612415"/>
    </source>
</evidence>
<dbReference type="Proteomes" id="UP001612415">
    <property type="component" value="Unassembled WGS sequence"/>
</dbReference>
<proteinExistence type="predicted"/>
<protein>
    <submittedName>
        <fullName evidence="2">DJ-1/PfpI family protein</fullName>
    </submittedName>
</protein>
<evidence type="ECO:0000259" key="1">
    <source>
        <dbReference type="Pfam" id="PF01965"/>
    </source>
</evidence>
<dbReference type="InterPro" id="IPR052158">
    <property type="entry name" value="INH-QAR"/>
</dbReference>
<dbReference type="SUPFAM" id="SSF52317">
    <property type="entry name" value="Class I glutamine amidotransferase-like"/>
    <property type="match status" value="1"/>
</dbReference>
<evidence type="ECO:0000313" key="2">
    <source>
        <dbReference type="EMBL" id="MFI5674317.1"/>
    </source>
</evidence>
<gene>
    <name evidence="2" type="ORF">ACIA8P_06565</name>
</gene>
<name>A0ABW7XW50_STRCE</name>
<dbReference type="PANTHER" id="PTHR43130:SF3">
    <property type="entry name" value="HTH-TYPE TRANSCRIPTIONAL REGULATOR RV1931C"/>
    <property type="match status" value="1"/>
</dbReference>
<dbReference type="Pfam" id="PF01965">
    <property type="entry name" value="DJ-1_PfpI"/>
    <property type="match status" value="1"/>
</dbReference>
<comment type="caution">
    <text evidence="2">The sequence shown here is derived from an EMBL/GenBank/DDBJ whole genome shotgun (WGS) entry which is preliminary data.</text>
</comment>